<dbReference type="PROSITE" id="PS51257">
    <property type="entry name" value="PROKAR_LIPOPROTEIN"/>
    <property type="match status" value="1"/>
</dbReference>
<sequence length="430" mass="47955">MSRIAVIGAGPMGLACAYQFVRQGHAVTVFEADDRLGGMSASFDFDGVLLERYYHFINLPDTHLFDLLRELGLEDTLRWVPTKMGFFRRGKDGKARLHPYGNPLALLRFSDIPLFTRLRYGLHVLACKHLKDLSPLDAVSAKDWITRWEGPAGYDLFWRFLFEKKFFELADPLSAAWIASRVRRVAKSRKSLMEERLGYLEGGSQSLLDVLAGRIREMGGDVRLSCPARRLVHAGGRLTGVEWSEGVEAFDAAVSTVPLPLLDGLLPDSPPAYGEKLRQCRNVGCACALFRLGRPLTDNFWVNVDVDGWDAPGVIEYSNLRPMDRSYVYVPFYMPQDHPKWAADTATLLAKGREILAGINPAAAATEEAARLFRYTYAQPVCPPRFQAQLPPYATGIDGLYAADTAHAFPEDRSINESVRIGRELADLVG</sequence>
<dbReference type="InterPro" id="IPR036188">
    <property type="entry name" value="FAD/NAD-bd_sf"/>
</dbReference>
<dbReference type="Pfam" id="PF01593">
    <property type="entry name" value="Amino_oxidase"/>
    <property type="match status" value="1"/>
</dbReference>
<dbReference type="InterPro" id="IPR002937">
    <property type="entry name" value="Amino_oxidase"/>
</dbReference>
<dbReference type="InterPro" id="IPR050464">
    <property type="entry name" value="Zeta_carotene_desat/Oxidored"/>
</dbReference>
<proteinExistence type="predicted"/>
<dbReference type="Proteomes" id="UP000482487">
    <property type="component" value="Unassembled WGS sequence"/>
</dbReference>
<dbReference type="GO" id="GO:0016491">
    <property type="term" value="F:oxidoreductase activity"/>
    <property type="evidence" value="ECO:0007669"/>
    <property type="project" value="InterPro"/>
</dbReference>
<dbReference type="EMBL" id="WVUD01000065">
    <property type="protein sequence ID" value="MYL85205.1"/>
    <property type="molecule type" value="Genomic_DNA"/>
</dbReference>
<dbReference type="RefSeq" id="WP_160963957.1">
    <property type="nucleotide sequence ID" value="NZ_WVUD01000065.1"/>
</dbReference>
<dbReference type="PRINTS" id="PR00419">
    <property type="entry name" value="ADXRDTASE"/>
</dbReference>
<keyword evidence="3" id="KW-1185">Reference proteome</keyword>
<dbReference type="SUPFAM" id="SSF51905">
    <property type="entry name" value="FAD/NAD(P)-binding domain"/>
    <property type="match status" value="1"/>
</dbReference>
<organism evidence="2 3">
    <name type="scientific">Solidesulfovibrio aerotolerans</name>
    <dbReference type="NCBI Taxonomy" id="295255"/>
    <lineage>
        <taxon>Bacteria</taxon>
        <taxon>Pseudomonadati</taxon>
        <taxon>Thermodesulfobacteriota</taxon>
        <taxon>Desulfovibrionia</taxon>
        <taxon>Desulfovibrionales</taxon>
        <taxon>Desulfovibrionaceae</taxon>
        <taxon>Solidesulfovibrio</taxon>
    </lineage>
</organism>
<dbReference type="PANTHER" id="PTHR42923:SF46">
    <property type="entry name" value="AMINE OXIDASE"/>
    <property type="match status" value="1"/>
</dbReference>
<dbReference type="PANTHER" id="PTHR42923">
    <property type="entry name" value="PROTOPORPHYRINOGEN OXIDASE"/>
    <property type="match status" value="1"/>
</dbReference>
<evidence type="ECO:0000313" key="3">
    <source>
        <dbReference type="Proteomes" id="UP000482487"/>
    </source>
</evidence>
<protein>
    <submittedName>
        <fullName evidence="2">FAD-dependent oxidoreductase</fullName>
    </submittedName>
</protein>
<feature type="domain" description="Amine oxidase" evidence="1">
    <location>
        <begin position="13"/>
        <end position="341"/>
    </location>
</feature>
<reference evidence="2 3" key="1">
    <citation type="submission" date="2020-01" db="EMBL/GenBank/DDBJ databases">
        <title>Genome sequence of Desulfovibrio aerotolerans DSM 16695(T).</title>
        <authorList>
            <person name="Karnachuk O."/>
            <person name="Avakyan M."/>
            <person name="Mardanov A."/>
            <person name="Kadnikov V."/>
            <person name="Ravin N."/>
        </authorList>
    </citation>
    <scope>NUCLEOTIDE SEQUENCE [LARGE SCALE GENOMIC DNA]</scope>
    <source>
        <strain evidence="2 3">DSM 16695</strain>
    </source>
</reference>
<name>A0A7C9INM6_9BACT</name>
<accession>A0A7C9INM6</accession>
<evidence type="ECO:0000313" key="2">
    <source>
        <dbReference type="EMBL" id="MYL85205.1"/>
    </source>
</evidence>
<evidence type="ECO:0000259" key="1">
    <source>
        <dbReference type="Pfam" id="PF01593"/>
    </source>
</evidence>
<dbReference type="OrthoDB" id="9803192at2"/>
<gene>
    <name evidence="2" type="ORF">GTA51_19085</name>
</gene>
<dbReference type="AlphaFoldDB" id="A0A7C9INM6"/>
<dbReference type="NCBIfam" id="NF005560">
    <property type="entry name" value="PRK07233.1"/>
    <property type="match status" value="1"/>
</dbReference>
<dbReference type="Gene3D" id="3.50.50.60">
    <property type="entry name" value="FAD/NAD(P)-binding domain"/>
    <property type="match status" value="1"/>
</dbReference>
<comment type="caution">
    <text evidence="2">The sequence shown here is derived from an EMBL/GenBank/DDBJ whole genome shotgun (WGS) entry which is preliminary data.</text>
</comment>